<comment type="subcellular location">
    <subcellularLocation>
        <location evidence="1">Cell envelope</location>
    </subcellularLocation>
</comment>
<reference evidence="5" key="1">
    <citation type="submission" date="2006-10" db="EMBL/GenBank/DDBJ databases">
        <title>Complete sequence of Solibacter usitatus Ellin6076.</title>
        <authorList>
            <consortium name="US DOE Joint Genome Institute"/>
            <person name="Copeland A."/>
            <person name="Lucas S."/>
            <person name="Lapidus A."/>
            <person name="Barry K."/>
            <person name="Detter J.C."/>
            <person name="Glavina del Rio T."/>
            <person name="Hammon N."/>
            <person name="Israni S."/>
            <person name="Dalin E."/>
            <person name="Tice H."/>
            <person name="Pitluck S."/>
            <person name="Thompson L.S."/>
            <person name="Brettin T."/>
            <person name="Bruce D."/>
            <person name="Han C."/>
            <person name="Tapia R."/>
            <person name="Gilna P."/>
            <person name="Schmutz J."/>
            <person name="Larimer F."/>
            <person name="Land M."/>
            <person name="Hauser L."/>
            <person name="Kyrpides N."/>
            <person name="Mikhailova N."/>
            <person name="Janssen P.H."/>
            <person name="Kuske C.R."/>
            <person name="Richardson P."/>
        </authorList>
    </citation>
    <scope>NUCLEOTIDE SEQUENCE</scope>
    <source>
        <strain evidence="5">Ellin6076</strain>
    </source>
</reference>
<dbReference type="InParanoid" id="Q01TZ4"/>
<dbReference type="InterPro" id="IPR036388">
    <property type="entry name" value="WH-like_DNA-bd_sf"/>
</dbReference>
<sequence length="379" mass="42399">MKTSNHSRYLVKSLVHASRVLEAFQSAGDVLRLRDVVTRTGFHKGMCFRLLYTLHQCGFLDKVGENHYRLASEVRRRRLYRIGYAAQGQDTSFDREVRSGLVRAAEREHVELIVVDNRYQPKIALRSADYLIKEQVDLVIEFQTDELIAPAIASKYLEANIPLIAIDIPHPGATYFGANNYQAGLMAGHYLGRWAKKHWDSEPDEILMVELHRAGSLPKARIRGIQTGIAEVIRVPERCRISSVDGDGQFQTTLERVRKHLRESKAKRVLVGAANDSSALGALRAYEEAGRASECAIVGQNAEPEARAELRTANTRLIASVAYFPEKYGDGLLKLALELLSRKAVPPAIFTTHQTITTDNVDHFYPNDSLLKPANLAQG</sequence>
<dbReference type="OrthoDB" id="9800520at2"/>
<evidence type="ECO:0000256" key="1">
    <source>
        <dbReference type="ARBA" id="ARBA00004196"/>
    </source>
</evidence>
<dbReference type="PANTHER" id="PTHR46847:SF1">
    <property type="entry name" value="D-ALLOSE-BINDING PERIPLASMIC PROTEIN-RELATED"/>
    <property type="match status" value="1"/>
</dbReference>
<dbReference type="InterPro" id="IPR025997">
    <property type="entry name" value="SBP_2_dom"/>
</dbReference>
<dbReference type="eggNOG" id="COG1879">
    <property type="taxonomic scope" value="Bacteria"/>
</dbReference>
<dbReference type="Gene3D" id="3.40.50.2300">
    <property type="match status" value="2"/>
</dbReference>
<accession>Q01TZ4</accession>
<dbReference type="Pfam" id="PF13407">
    <property type="entry name" value="Peripla_BP_4"/>
    <property type="match status" value="1"/>
</dbReference>
<dbReference type="Pfam" id="PF09339">
    <property type="entry name" value="HTH_IclR"/>
    <property type="match status" value="1"/>
</dbReference>
<dbReference type="Gene3D" id="1.10.10.10">
    <property type="entry name" value="Winged helix-like DNA-binding domain superfamily/Winged helix DNA-binding domain"/>
    <property type="match status" value="1"/>
</dbReference>
<dbReference type="eggNOG" id="COG1414">
    <property type="taxonomic scope" value="Bacteria"/>
</dbReference>
<evidence type="ECO:0000259" key="4">
    <source>
        <dbReference type="PROSITE" id="PS51077"/>
    </source>
</evidence>
<dbReference type="GO" id="GO:0030246">
    <property type="term" value="F:carbohydrate binding"/>
    <property type="evidence" value="ECO:0007669"/>
    <property type="project" value="UniProtKB-ARBA"/>
</dbReference>
<evidence type="ECO:0000256" key="2">
    <source>
        <dbReference type="ARBA" id="ARBA00007639"/>
    </source>
</evidence>
<dbReference type="InterPro" id="IPR036390">
    <property type="entry name" value="WH_DNA-bd_sf"/>
</dbReference>
<dbReference type="GO" id="GO:0030313">
    <property type="term" value="C:cell envelope"/>
    <property type="evidence" value="ECO:0007669"/>
    <property type="project" value="UniProtKB-SubCell"/>
</dbReference>
<evidence type="ECO:0000256" key="3">
    <source>
        <dbReference type="ARBA" id="ARBA00022729"/>
    </source>
</evidence>
<dbReference type="GO" id="GO:0003677">
    <property type="term" value="F:DNA binding"/>
    <property type="evidence" value="ECO:0007669"/>
    <property type="project" value="InterPro"/>
</dbReference>
<dbReference type="HOGENOM" id="CLU_061792_0_0_0"/>
<dbReference type="SUPFAM" id="SSF46785">
    <property type="entry name" value="Winged helix' DNA-binding domain"/>
    <property type="match status" value="1"/>
</dbReference>
<dbReference type="STRING" id="234267.Acid_5935"/>
<dbReference type="SMART" id="SM00346">
    <property type="entry name" value="HTH_ICLR"/>
    <property type="match status" value="1"/>
</dbReference>
<dbReference type="GO" id="GO:0006355">
    <property type="term" value="P:regulation of DNA-templated transcription"/>
    <property type="evidence" value="ECO:0007669"/>
    <property type="project" value="InterPro"/>
</dbReference>
<proteinExistence type="inferred from homology"/>
<dbReference type="KEGG" id="sus:Acid_5935"/>
<name>Q01TZ4_SOLUE</name>
<protein>
    <submittedName>
        <fullName evidence="5">Periplasmic binding protein/LacI transcriptional regulator</fullName>
    </submittedName>
</protein>
<keyword evidence="3" id="KW-0732">Signal</keyword>
<dbReference type="SUPFAM" id="SSF53822">
    <property type="entry name" value="Periplasmic binding protein-like I"/>
    <property type="match status" value="1"/>
</dbReference>
<gene>
    <name evidence="5" type="ordered locus">Acid_5935</name>
</gene>
<evidence type="ECO:0000313" key="5">
    <source>
        <dbReference type="EMBL" id="ABJ86876.1"/>
    </source>
</evidence>
<comment type="similarity">
    <text evidence="2">Belongs to the bacterial solute-binding protein 2 family.</text>
</comment>
<organism evidence="5">
    <name type="scientific">Solibacter usitatus (strain Ellin6076)</name>
    <dbReference type="NCBI Taxonomy" id="234267"/>
    <lineage>
        <taxon>Bacteria</taxon>
        <taxon>Pseudomonadati</taxon>
        <taxon>Acidobacteriota</taxon>
        <taxon>Terriglobia</taxon>
        <taxon>Bryobacterales</taxon>
        <taxon>Solibacteraceae</taxon>
        <taxon>Candidatus Solibacter</taxon>
    </lineage>
</organism>
<dbReference type="PROSITE" id="PS51077">
    <property type="entry name" value="HTH_ICLR"/>
    <property type="match status" value="1"/>
</dbReference>
<dbReference type="InterPro" id="IPR028082">
    <property type="entry name" value="Peripla_BP_I"/>
</dbReference>
<dbReference type="AlphaFoldDB" id="Q01TZ4"/>
<feature type="domain" description="HTH iclR-type" evidence="4">
    <location>
        <begin position="11"/>
        <end position="72"/>
    </location>
</feature>
<dbReference type="PANTHER" id="PTHR46847">
    <property type="entry name" value="D-ALLOSE-BINDING PERIPLASMIC PROTEIN-RELATED"/>
    <property type="match status" value="1"/>
</dbReference>
<dbReference type="InterPro" id="IPR005471">
    <property type="entry name" value="Tscrpt_reg_IclR_N"/>
</dbReference>
<dbReference type="EMBL" id="CP000473">
    <property type="protein sequence ID" value="ABJ86876.1"/>
    <property type="molecule type" value="Genomic_DNA"/>
</dbReference>